<dbReference type="Proteomes" id="UP000249390">
    <property type="component" value="Unassembled WGS sequence"/>
</dbReference>
<accession>A0A328DLX7</accession>
<organism evidence="2 3">
    <name type="scientific">Cuscuta australis</name>
    <dbReference type="NCBI Taxonomy" id="267555"/>
    <lineage>
        <taxon>Eukaryota</taxon>
        <taxon>Viridiplantae</taxon>
        <taxon>Streptophyta</taxon>
        <taxon>Embryophyta</taxon>
        <taxon>Tracheophyta</taxon>
        <taxon>Spermatophyta</taxon>
        <taxon>Magnoliopsida</taxon>
        <taxon>eudicotyledons</taxon>
        <taxon>Gunneridae</taxon>
        <taxon>Pentapetalae</taxon>
        <taxon>asterids</taxon>
        <taxon>lamiids</taxon>
        <taxon>Solanales</taxon>
        <taxon>Convolvulaceae</taxon>
        <taxon>Cuscuteae</taxon>
        <taxon>Cuscuta</taxon>
        <taxon>Cuscuta subgen. Grammica</taxon>
        <taxon>Cuscuta sect. Cleistogrammica</taxon>
    </lineage>
</organism>
<evidence type="ECO:0000313" key="2">
    <source>
        <dbReference type="EMBL" id="RAL45658.1"/>
    </source>
</evidence>
<comment type="caution">
    <text evidence="2">The sequence shown here is derived from an EMBL/GenBank/DDBJ whole genome shotgun (WGS) entry which is preliminary data.</text>
</comment>
<feature type="region of interest" description="Disordered" evidence="1">
    <location>
        <begin position="1"/>
        <end position="62"/>
    </location>
</feature>
<evidence type="ECO:0000256" key="1">
    <source>
        <dbReference type="SAM" id="MobiDB-lite"/>
    </source>
</evidence>
<dbReference type="AlphaFoldDB" id="A0A328DLX7"/>
<feature type="compositionally biased region" description="Basic and acidic residues" evidence="1">
    <location>
        <begin position="1"/>
        <end position="29"/>
    </location>
</feature>
<gene>
    <name evidence="2" type="ORF">DM860_009522</name>
</gene>
<feature type="compositionally biased region" description="Basic and acidic residues" evidence="1">
    <location>
        <begin position="44"/>
        <end position="55"/>
    </location>
</feature>
<dbReference type="EMBL" id="NQVE01000129">
    <property type="protein sequence ID" value="RAL45658.1"/>
    <property type="molecule type" value="Genomic_DNA"/>
</dbReference>
<sequence length="92" mass="10398">MEKAEKGDGEGDEKGTWPEMESRAEEFRLKRIKLQRMQPVPDDGEQKGAKNEKKKLTGAGGRFAIVSPDERDAFNFRSVRTRNVSVLSNVKC</sequence>
<proteinExistence type="predicted"/>
<keyword evidence="3" id="KW-1185">Reference proteome</keyword>
<reference evidence="2 3" key="1">
    <citation type="submission" date="2018-06" db="EMBL/GenBank/DDBJ databases">
        <title>The Genome of Cuscuta australis (Dodder) Provides Insight into the Evolution of Plant Parasitism.</title>
        <authorList>
            <person name="Liu H."/>
        </authorList>
    </citation>
    <scope>NUCLEOTIDE SEQUENCE [LARGE SCALE GENOMIC DNA]</scope>
    <source>
        <strain evidence="3">cv. Yunnan</strain>
        <tissue evidence="2">Vines</tissue>
    </source>
</reference>
<evidence type="ECO:0000313" key="3">
    <source>
        <dbReference type="Proteomes" id="UP000249390"/>
    </source>
</evidence>
<name>A0A328DLX7_9ASTE</name>
<protein>
    <submittedName>
        <fullName evidence="2">Uncharacterized protein</fullName>
    </submittedName>
</protein>